<sequence length="698" mass="78072">MDEGIRFTAMLILRMAKGYTMYLQVDLKTFHWANISLALLVFPLVDYRPIMNAVKYRVVYGMVWTNRTMVSFNTDTNRTGVLAVVDTGDSLLICLKCQYMCADLNVIRVLCTETFSVKSFVPKRLSRSDGALGVRGSVARIALSLLDLERAAAHARKMAALACNMLGRRLPINASYNLLISWQPRHLSACRTTASPISDTSSTSPAFIPAKSAHLLYHPQRYQTFALRLPIARTKHTRIKNYQSMASLWLTAYTRQTEKKQITAFKSVHCDGALYTRPVSSSDMICIEQRTDRNTASLARKSDEALGLRVGVARIAPSLLHLVGVRKLPCPCCSEVVIRFVNISAPAVRECLLASHQYEPGLIHGRLTPGFSQVGIVPDDAAGQRVFSDISRYPPPLHSGAAPFSPSFTLVGSQDLVVKSRPNLSIQLAIVKDNFISRPMMVKLGEYEAVSECKGGGNGRPLRKPADQRHRPARFPLAKIQERPRRESNASNQKWGRSSSVAREPNRGAAAGQELEHPKVGPQPWGRTWSVVREAKYWGRTWSGAIEPNIGTVAAQLLENPNSGAARGQVLENPITEKRPEEFVSSLTCRLDPRVSCTITKISVTHWLLAFTAGGDDRTYILLRLNHRNGSRNDWYHLDEVTCRLQEKQRGTIKVNERRGYVNIICYYLAEHWAQLFLSGYLVRDVREMAEGARKRLT</sequence>
<dbReference type="Proteomes" id="UP001159363">
    <property type="component" value="Chromosome 10"/>
</dbReference>
<reference evidence="2 3" key="1">
    <citation type="submission" date="2023-02" db="EMBL/GenBank/DDBJ databases">
        <title>LHISI_Scaffold_Assembly.</title>
        <authorList>
            <person name="Stuart O.P."/>
            <person name="Cleave R."/>
            <person name="Magrath M.J.L."/>
            <person name="Mikheyev A.S."/>
        </authorList>
    </citation>
    <scope>NUCLEOTIDE SEQUENCE [LARGE SCALE GENOMIC DNA]</scope>
    <source>
        <strain evidence="2">Daus_M_001</strain>
        <tissue evidence="2">Leg muscle</tissue>
    </source>
</reference>
<evidence type="ECO:0000256" key="1">
    <source>
        <dbReference type="SAM" id="MobiDB-lite"/>
    </source>
</evidence>
<evidence type="ECO:0000313" key="3">
    <source>
        <dbReference type="Proteomes" id="UP001159363"/>
    </source>
</evidence>
<comment type="caution">
    <text evidence="2">The sequence shown here is derived from an EMBL/GenBank/DDBJ whole genome shotgun (WGS) entry which is preliminary data.</text>
</comment>
<organism evidence="2 3">
    <name type="scientific">Dryococelus australis</name>
    <dbReference type="NCBI Taxonomy" id="614101"/>
    <lineage>
        <taxon>Eukaryota</taxon>
        <taxon>Metazoa</taxon>
        <taxon>Ecdysozoa</taxon>
        <taxon>Arthropoda</taxon>
        <taxon>Hexapoda</taxon>
        <taxon>Insecta</taxon>
        <taxon>Pterygota</taxon>
        <taxon>Neoptera</taxon>
        <taxon>Polyneoptera</taxon>
        <taxon>Phasmatodea</taxon>
        <taxon>Verophasmatodea</taxon>
        <taxon>Anareolatae</taxon>
        <taxon>Phasmatidae</taxon>
        <taxon>Eurycanthinae</taxon>
        <taxon>Dryococelus</taxon>
    </lineage>
</organism>
<feature type="region of interest" description="Disordered" evidence="1">
    <location>
        <begin position="453"/>
        <end position="526"/>
    </location>
</feature>
<accession>A0ABQ9GKX6</accession>
<proteinExistence type="predicted"/>
<evidence type="ECO:0000313" key="2">
    <source>
        <dbReference type="EMBL" id="KAJ8872669.1"/>
    </source>
</evidence>
<protein>
    <submittedName>
        <fullName evidence="2">Uncharacterized protein</fullName>
    </submittedName>
</protein>
<feature type="compositionally biased region" description="Polar residues" evidence="1">
    <location>
        <begin position="489"/>
        <end position="501"/>
    </location>
</feature>
<dbReference type="EMBL" id="JARBHB010000011">
    <property type="protein sequence ID" value="KAJ8872669.1"/>
    <property type="molecule type" value="Genomic_DNA"/>
</dbReference>
<name>A0ABQ9GKX6_9NEOP</name>
<keyword evidence="3" id="KW-1185">Reference proteome</keyword>
<gene>
    <name evidence="2" type="ORF">PR048_026280</name>
</gene>